<evidence type="ECO:0008006" key="3">
    <source>
        <dbReference type="Google" id="ProtNLM"/>
    </source>
</evidence>
<dbReference type="OrthoDB" id="1114031at2"/>
<dbReference type="Proteomes" id="UP000199595">
    <property type="component" value="Unassembled WGS sequence"/>
</dbReference>
<name>A0A1H3BHE6_9FLAO</name>
<proteinExistence type="predicted"/>
<sequence length="301" mass="33252">MRMNNLNLKLVFAFMVFGITFTSCDDSNEADVAAVVEKITEDDAIALVEADDISDEVDNMVDDYIFEDYNASSRTDVSSKTFGGGNGNGFGGLPDCVTRTVEEEGDTKTVTLDFGDGCELPNEHILTGKIILVYIKDEDTQTVNVTKTFDGFTFNDVAVEGENTFVRTKANANGVPESTKIMDVTYTWPDGEFISRVGTKTREWIEGSETKTWGDNVYLITGNWKSTFKDGTVRSVTITTELMRKMACRFIVSGVMEIEKGDRVGTLDFGDGTCDNVAIFTDVDGVETEIALKKRFQNKKD</sequence>
<dbReference type="AlphaFoldDB" id="A0A1H3BHE6"/>
<protein>
    <recommendedName>
        <fullName evidence="3">Lipoprotein</fullName>
    </recommendedName>
</protein>
<dbReference type="EMBL" id="FNNJ01000005">
    <property type="protein sequence ID" value="SDX41138.1"/>
    <property type="molecule type" value="Genomic_DNA"/>
</dbReference>
<evidence type="ECO:0000313" key="2">
    <source>
        <dbReference type="Proteomes" id="UP000199595"/>
    </source>
</evidence>
<accession>A0A1H3BHE6</accession>
<evidence type="ECO:0000313" key="1">
    <source>
        <dbReference type="EMBL" id="SDX41138.1"/>
    </source>
</evidence>
<organism evidence="1 2">
    <name type="scientific">Lutibacter oricola</name>
    <dbReference type="NCBI Taxonomy" id="762486"/>
    <lineage>
        <taxon>Bacteria</taxon>
        <taxon>Pseudomonadati</taxon>
        <taxon>Bacteroidota</taxon>
        <taxon>Flavobacteriia</taxon>
        <taxon>Flavobacteriales</taxon>
        <taxon>Flavobacteriaceae</taxon>
        <taxon>Lutibacter</taxon>
    </lineage>
</organism>
<dbReference type="RefSeq" id="WP_139170948.1">
    <property type="nucleotide sequence ID" value="NZ_FNNJ01000005.1"/>
</dbReference>
<keyword evidence="2" id="KW-1185">Reference proteome</keyword>
<reference evidence="1 2" key="1">
    <citation type="submission" date="2016-10" db="EMBL/GenBank/DDBJ databases">
        <authorList>
            <person name="de Groot N.N."/>
        </authorList>
    </citation>
    <scope>NUCLEOTIDE SEQUENCE [LARGE SCALE GENOMIC DNA]</scope>
    <source>
        <strain evidence="1 2">DSM 24956</strain>
    </source>
</reference>
<gene>
    <name evidence="1" type="ORF">SAMN05444411_105117</name>
</gene>
<dbReference type="STRING" id="762486.SAMN05444411_105117"/>
<dbReference type="PROSITE" id="PS51257">
    <property type="entry name" value="PROKAR_LIPOPROTEIN"/>
    <property type="match status" value="1"/>
</dbReference>